<evidence type="ECO:0000256" key="4">
    <source>
        <dbReference type="ARBA" id="ARBA00022692"/>
    </source>
</evidence>
<evidence type="ECO:0000256" key="12">
    <source>
        <dbReference type="ARBA" id="ARBA00073320"/>
    </source>
</evidence>
<dbReference type="GO" id="GO:0005524">
    <property type="term" value="F:ATP binding"/>
    <property type="evidence" value="ECO:0007669"/>
    <property type="project" value="UniProtKB-KW"/>
</dbReference>
<evidence type="ECO:0000256" key="10">
    <source>
        <dbReference type="ARBA" id="ARBA00023136"/>
    </source>
</evidence>
<keyword evidence="4 14" id="KW-0812">Transmembrane</keyword>
<feature type="transmembrane region" description="Helical" evidence="14">
    <location>
        <begin position="222"/>
        <end position="241"/>
    </location>
</feature>
<evidence type="ECO:0000256" key="13">
    <source>
        <dbReference type="SAM" id="MobiDB-lite"/>
    </source>
</evidence>
<dbReference type="InterPro" id="IPR016135">
    <property type="entry name" value="UBQ-conjugating_enzyme/RWD"/>
</dbReference>
<dbReference type="InterPro" id="IPR000608">
    <property type="entry name" value="UBC"/>
</dbReference>
<feature type="compositionally biased region" description="Polar residues" evidence="13">
    <location>
        <begin position="197"/>
        <end position="210"/>
    </location>
</feature>
<dbReference type="Pfam" id="PF00179">
    <property type="entry name" value="UQ_con"/>
    <property type="match status" value="1"/>
</dbReference>
<evidence type="ECO:0000256" key="5">
    <source>
        <dbReference type="ARBA" id="ARBA00022741"/>
    </source>
</evidence>
<evidence type="ECO:0000256" key="8">
    <source>
        <dbReference type="ARBA" id="ARBA00022840"/>
    </source>
</evidence>
<evidence type="ECO:0000256" key="11">
    <source>
        <dbReference type="ARBA" id="ARBA00054775"/>
    </source>
</evidence>
<dbReference type="GO" id="GO:0061631">
    <property type="term" value="F:ubiquitin conjugating enzyme activity"/>
    <property type="evidence" value="ECO:0007669"/>
    <property type="project" value="UniProtKB-EC"/>
</dbReference>
<dbReference type="GO" id="GO:0005789">
    <property type="term" value="C:endoplasmic reticulum membrane"/>
    <property type="evidence" value="ECO:0007669"/>
    <property type="project" value="UniProtKB-SubCell"/>
</dbReference>
<dbReference type="Gene3D" id="3.10.110.10">
    <property type="entry name" value="Ubiquitin Conjugating Enzyme"/>
    <property type="match status" value="1"/>
</dbReference>
<evidence type="ECO:0000256" key="6">
    <source>
        <dbReference type="ARBA" id="ARBA00022786"/>
    </source>
</evidence>
<dbReference type="Proteomes" id="UP000215902">
    <property type="component" value="Unassembled WGS sequence"/>
</dbReference>
<name>A0A267GHF4_9PLAT</name>
<dbReference type="EMBL" id="NIVC01000323">
    <property type="protein sequence ID" value="PAA85488.1"/>
    <property type="molecule type" value="Genomic_DNA"/>
</dbReference>
<keyword evidence="6" id="KW-0833">Ubl conjugation pathway</keyword>
<dbReference type="CDD" id="cd23799">
    <property type="entry name" value="UBCc_UBE2J"/>
    <property type="match status" value="1"/>
</dbReference>
<reference evidence="16 17" key="1">
    <citation type="submission" date="2017-06" db="EMBL/GenBank/DDBJ databases">
        <title>A platform for efficient transgenesis in Macrostomum lignano, a flatworm model organism for stem cell research.</title>
        <authorList>
            <person name="Berezikov E."/>
        </authorList>
    </citation>
    <scope>NUCLEOTIDE SEQUENCE [LARGE SCALE GENOMIC DNA]</scope>
    <source>
        <strain evidence="16">DV1</strain>
        <tissue evidence="16">Whole organism</tissue>
    </source>
</reference>
<keyword evidence="9 14" id="KW-1133">Transmembrane helix</keyword>
<proteinExistence type="predicted"/>
<comment type="caution">
    <text evidence="16">The sequence shown here is derived from an EMBL/GenBank/DDBJ whole genome shotgun (WGS) entry which is preliminary data.</text>
</comment>
<dbReference type="SMART" id="SM00212">
    <property type="entry name" value="UBCc"/>
    <property type="match status" value="1"/>
</dbReference>
<dbReference type="OrthoDB" id="1158011at2759"/>
<evidence type="ECO:0000256" key="1">
    <source>
        <dbReference type="ARBA" id="ARBA00004586"/>
    </source>
</evidence>
<keyword evidence="10 14" id="KW-0472">Membrane</keyword>
<dbReference type="FunFam" id="3.10.110.10:FF:000023">
    <property type="entry name" value="Ubiquitin-conjugating enzyme E2 J2"/>
    <property type="match status" value="1"/>
</dbReference>
<keyword evidence="3" id="KW-0808">Transferase</keyword>
<sequence length="250" mass="27774">FTAPYMPPVSKASSGVSPTAAARLKQDYSRLKRDPVPFISAEPLPSNILEWHYVVEGPPDSPYHGGFYHGKLVFPREFPFKPPSIYMITPSGRFKVNSRLCLSISDFHPDTWNPAWCVSTILTGLLSFMLENTPTFGSLQTSDADKRRLAAQSTEFNLRDDRFRELFPELAEKLQQEISDAQQQQQQLKQQGSASQTVSNGNKNSDKANNGNGGPIDQQQNFISLSNVLLIACVAVLCYVARSVVTSMND</sequence>
<evidence type="ECO:0000259" key="15">
    <source>
        <dbReference type="PROSITE" id="PS50127"/>
    </source>
</evidence>
<evidence type="ECO:0000256" key="3">
    <source>
        <dbReference type="ARBA" id="ARBA00022679"/>
    </source>
</evidence>
<dbReference type="STRING" id="282301.A0A267GHF4"/>
<feature type="compositionally biased region" description="Low complexity" evidence="13">
    <location>
        <begin position="178"/>
        <end position="196"/>
    </location>
</feature>
<protein>
    <recommendedName>
        <fullName evidence="12">Ubiquitin-conjugating enzyme E2 J2</fullName>
        <ecNumber evidence="2">2.3.2.23</ecNumber>
    </recommendedName>
</protein>
<keyword evidence="17" id="KW-1185">Reference proteome</keyword>
<dbReference type="EC" id="2.3.2.23" evidence="2"/>
<evidence type="ECO:0000256" key="14">
    <source>
        <dbReference type="SAM" id="Phobius"/>
    </source>
</evidence>
<keyword evidence="5" id="KW-0547">Nucleotide-binding</keyword>
<gene>
    <name evidence="16" type="ORF">BOX15_Mlig029826g2</name>
</gene>
<dbReference type="InterPro" id="IPR050113">
    <property type="entry name" value="Ub_conjugating_enzyme"/>
</dbReference>
<evidence type="ECO:0000256" key="2">
    <source>
        <dbReference type="ARBA" id="ARBA00012486"/>
    </source>
</evidence>
<organism evidence="16 17">
    <name type="scientific">Macrostomum lignano</name>
    <dbReference type="NCBI Taxonomy" id="282301"/>
    <lineage>
        <taxon>Eukaryota</taxon>
        <taxon>Metazoa</taxon>
        <taxon>Spiralia</taxon>
        <taxon>Lophotrochozoa</taxon>
        <taxon>Platyhelminthes</taxon>
        <taxon>Rhabditophora</taxon>
        <taxon>Macrostomorpha</taxon>
        <taxon>Macrostomida</taxon>
        <taxon>Macrostomidae</taxon>
        <taxon>Macrostomum</taxon>
    </lineage>
</organism>
<feature type="domain" description="UBC core" evidence="15">
    <location>
        <begin position="19"/>
        <end position="176"/>
    </location>
</feature>
<accession>A0A267GHF4</accession>
<dbReference type="SUPFAM" id="SSF54495">
    <property type="entry name" value="UBC-like"/>
    <property type="match status" value="1"/>
</dbReference>
<comment type="subcellular location">
    <subcellularLocation>
        <location evidence="1">Endoplasmic reticulum membrane</location>
    </subcellularLocation>
</comment>
<evidence type="ECO:0000256" key="9">
    <source>
        <dbReference type="ARBA" id="ARBA00022989"/>
    </source>
</evidence>
<dbReference type="PROSITE" id="PS50127">
    <property type="entry name" value="UBC_2"/>
    <property type="match status" value="1"/>
</dbReference>
<feature type="region of interest" description="Disordered" evidence="13">
    <location>
        <begin position="178"/>
        <end position="215"/>
    </location>
</feature>
<keyword evidence="8" id="KW-0067">ATP-binding</keyword>
<evidence type="ECO:0000256" key="7">
    <source>
        <dbReference type="ARBA" id="ARBA00022824"/>
    </source>
</evidence>
<feature type="non-terminal residue" evidence="16">
    <location>
        <position position="1"/>
    </location>
</feature>
<evidence type="ECO:0000313" key="16">
    <source>
        <dbReference type="EMBL" id="PAA85488.1"/>
    </source>
</evidence>
<keyword evidence="7" id="KW-0256">Endoplasmic reticulum</keyword>
<dbReference type="PANTHER" id="PTHR24067">
    <property type="entry name" value="UBIQUITIN-CONJUGATING ENZYME E2"/>
    <property type="match status" value="1"/>
</dbReference>
<evidence type="ECO:0000313" key="17">
    <source>
        <dbReference type="Proteomes" id="UP000215902"/>
    </source>
</evidence>
<comment type="function">
    <text evidence="11">Catalyzes the covalent attachment of ubiquitin to other proteins. Seems to function in the selective degradation of misfolded membrane proteins from the endoplasmic reticulum (ERAD). In cooperation with the GATOR2 complex, catalyzes 'Lys-6'-linked ubiquitination of NPRL2.</text>
</comment>
<dbReference type="AlphaFoldDB" id="A0A267GHF4"/>